<keyword evidence="2" id="KW-1133">Transmembrane helix</keyword>
<protein>
    <submittedName>
        <fullName evidence="4">Uncharacterized protein</fullName>
    </submittedName>
</protein>
<evidence type="ECO:0000256" key="2">
    <source>
        <dbReference type="SAM" id="Phobius"/>
    </source>
</evidence>
<dbReference type="EMBL" id="CYGV01000557">
    <property type="protein sequence ID" value="CUA68860.1"/>
    <property type="molecule type" value="Genomic_DNA"/>
</dbReference>
<keyword evidence="2" id="KW-0472">Membrane</keyword>
<proteinExistence type="predicted"/>
<feature type="chain" id="PRO_5005502095" evidence="3">
    <location>
        <begin position="31"/>
        <end position="412"/>
    </location>
</feature>
<feature type="region of interest" description="Disordered" evidence="1">
    <location>
        <begin position="55"/>
        <end position="74"/>
    </location>
</feature>
<keyword evidence="2" id="KW-0812">Transmembrane</keyword>
<name>A0A0K6FRJ6_9AGAM</name>
<evidence type="ECO:0000313" key="5">
    <source>
        <dbReference type="Proteomes" id="UP000044841"/>
    </source>
</evidence>
<organism evidence="4 5">
    <name type="scientific">Rhizoctonia solani</name>
    <dbReference type="NCBI Taxonomy" id="456999"/>
    <lineage>
        <taxon>Eukaryota</taxon>
        <taxon>Fungi</taxon>
        <taxon>Dikarya</taxon>
        <taxon>Basidiomycota</taxon>
        <taxon>Agaricomycotina</taxon>
        <taxon>Agaricomycetes</taxon>
        <taxon>Cantharellales</taxon>
        <taxon>Ceratobasidiaceae</taxon>
        <taxon>Rhizoctonia</taxon>
    </lineage>
</organism>
<evidence type="ECO:0000256" key="1">
    <source>
        <dbReference type="SAM" id="MobiDB-lite"/>
    </source>
</evidence>
<dbReference type="Proteomes" id="UP000044841">
    <property type="component" value="Unassembled WGS sequence"/>
</dbReference>
<keyword evidence="3" id="KW-0732">Signal</keyword>
<evidence type="ECO:0000313" key="4">
    <source>
        <dbReference type="EMBL" id="CUA68860.1"/>
    </source>
</evidence>
<reference evidence="4 5" key="1">
    <citation type="submission" date="2015-07" db="EMBL/GenBank/DDBJ databases">
        <authorList>
            <person name="Noorani M."/>
        </authorList>
    </citation>
    <scope>NUCLEOTIDE SEQUENCE [LARGE SCALE GENOMIC DNA]</scope>
    <source>
        <strain evidence="4">BBA 69670</strain>
    </source>
</reference>
<dbReference type="AlphaFoldDB" id="A0A0K6FRJ6"/>
<accession>A0A0K6FRJ6</accession>
<feature type="transmembrane region" description="Helical" evidence="2">
    <location>
        <begin position="389"/>
        <end position="411"/>
    </location>
</feature>
<evidence type="ECO:0000256" key="3">
    <source>
        <dbReference type="SAM" id="SignalP"/>
    </source>
</evidence>
<sequence>MDFKSRRARSACSILTILSIISTFQQPTSALSFGDLNFLSPRNIAGSRYSSPARDLNRLSRRDDDGAGYDDPRADGGSLLTSGFTTYPAGLGEPLNVILSAKSDSDVLVDREDKGGLRNFFLSIQFSGECLGQHLGSDQQANLGDGRGAVNETAVMRYNYGDPYVGTCRETVEGGNHFRYWVQKSTKAVFMAASVELPIELGHDIVRNGYNLGRDWIVGNLTGTRVVSFNFQPDVPAAQAIPDSVKSLSASSVAATNTVPPTSFVPNITFPLSTVVPTETSSTPVVVAISESAASTGTVPIAIPTASLTFSTPTPTPSPVGSSPTFTGRSSWGGYTYETTATYVAGLLSNSSDGVNHPITVEENGRPAQDGLVAVLEVKIVSRPEGSGALLNAPLSVAFVTLIAGLVSFSFA</sequence>
<gene>
    <name evidence="4" type="ORF">RSOLAG22IIIB_03726</name>
</gene>
<keyword evidence="5" id="KW-1185">Reference proteome</keyword>
<feature type="signal peptide" evidence="3">
    <location>
        <begin position="1"/>
        <end position="30"/>
    </location>
</feature>